<comment type="caution">
    <text evidence="2">The sequence shown here is derived from an EMBL/GenBank/DDBJ whole genome shotgun (WGS) entry which is preliminary data.</text>
</comment>
<dbReference type="InterPro" id="IPR029044">
    <property type="entry name" value="Nucleotide-diphossugar_trans"/>
</dbReference>
<gene>
    <name evidence="2" type="ORF">MW871_05690</name>
</gene>
<dbReference type="Pfam" id="PF00535">
    <property type="entry name" value="Glycos_transf_2"/>
    <property type="match status" value="1"/>
</dbReference>
<dbReference type="InterPro" id="IPR050834">
    <property type="entry name" value="Glycosyltransf_2"/>
</dbReference>
<organism evidence="2 3">
    <name type="scientific">Flavobacterium pygoscelis</name>
    <dbReference type="NCBI Taxonomy" id="2893176"/>
    <lineage>
        <taxon>Bacteria</taxon>
        <taxon>Pseudomonadati</taxon>
        <taxon>Bacteroidota</taxon>
        <taxon>Flavobacteriia</taxon>
        <taxon>Flavobacteriales</taxon>
        <taxon>Flavobacteriaceae</taxon>
        <taxon>Flavobacterium</taxon>
    </lineage>
</organism>
<name>A0A9X1XRT8_9FLAO</name>
<dbReference type="CDD" id="cd00761">
    <property type="entry name" value="Glyco_tranf_GTA_type"/>
    <property type="match status" value="1"/>
</dbReference>
<sequence length="311" mass="35922">MPLFSVVIPLFNKENFIQNTLNSVLNQTFNDYEIIIINDGSTDKSEQIVEEFNDSRIIYLSKLNEGVSAARNYGIQHSKGKYIAFLDADDLWLPSHLSALKSLIDRHPEAGIFASRYKLIFQNQSIYTPNYQNINAEYSGIITDYFESSLHYAVATSSSVAVPKSVFEKIGNFDTAINIGEDMDMWIRIALEYSVVIGNSVTVSYLHFVRDSLSKQSIFNKKTKDFSFYKEAEKQHSSLKKYLDLYRIEYALQYKMANKKNIAKNLYQQINPENISLKSKILFYTPRIILTFLKKIKIILRNNGIEFSIYH</sequence>
<dbReference type="SUPFAM" id="SSF53448">
    <property type="entry name" value="Nucleotide-diphospho-sugar transferases"/>
    <property type="match status" value="1"/>
</dbReference>
<accession>A0A9X1XRT8</accession>
<dbReference type="AlphaFoldDB" id="A0A9X1XRT8"/>
<dbReference type="EMBL" id="JALNUB010000003">
    <property type="protein sequence ID" value="MCK8141381.1"/>
    <property type="molecule type" value="Genomic_DNA"/>
</dbReference>
<proteinExistence type="predicted"/>
<reference evidence="2" key="1">
    <citation type="submission" date="2022-04" db="EMBL/GenBank/DDBJ databases">
        <title>Flavobacterium pygoscelis sp. nov. isolated from Chinstrap chick (Pygoscelis antarcticus).</title>
        <authorList>
            <person name="Irgang R."/>
            <person name="Poblete-Morales M."/>
            <person name="Avendano-Herrera R."/>
        </authorList>
    </citation>
    <scope>NUCLEOTIDE SEQUENCE</scope>
    <source>
        <strain evidence="2">I-SCBP12n</strain>
    </source>
</reference>
<feature type="domain" description="Glycosyltransferase 2-like" evidence="1">
    <location>
        <begin position="5"/>
        <end position="133"/>
    </location>
</feature>
<evidence type="ECO:0000313" key="3">
    <source>
        <dbReference type="Proteomes" id="UP001139260"/>
    </source>
</evidence>
<dbReference type="PANTHER" id="PTHR43685">
    <property type="entry name" value="GLYCOSYLTRANSFERASE"/>
    <property type="match status" value="1"/>
</dbReference>
<dbReference type="PANTHER" id="PTHR43685:SF11">
    <property type="entry name" value="GLYCOSYLTRANSFERASE TAGX-RELATED"/>
    <property type="match status" value="1"/>
</dbReference>
<dbReference type="RefSeq" id="WP_248427899.1">
    <property type="nucleotide sequence ID" value="NZ_JALNUB010000003.1"/>
</dbReference>
<dbReference type="InterPro" id="IPR001173">
    <property type="entry name" value="Glyco_trans_2-like"/>
</dbReference>
<protein>
    <submittedName>
        <fullName evidence="2">Glycosyltransferase family 2 protein</fullName>
    </submittedName>
</protein>
<evidence type="ECO:0000259" key="1">
    <source>
        <dbReference type="Pfam" id="PF00535"/>
    </source>
</evidence>
<keyword evidence="3" id="KW-1185">Reference proteome</keyword>
<evidence type="ECO:0000313" key="2">
    <source>
        <dbReference type="EMBL" id="MCK8141381.1"/>
    </source>
</evidence>
<dbReference type="Proteomes" id="UP001139260">
    <property type="component" value="Unassembled WGS sequence"/>
</dbReference>
<dbReference type="Gene3D" id="3.90.550.10">
    <property type="entry name" value="Spore Coat Polysaccharide Biosynthesis Protein SpsA, Chain A"/>
    <property type="match status" value="1"/>
</dbReference>